<proteinExistence type="predicted"/>
<keyword evidence="2" id="KW-1185">Reference proteome</keyword>
<sequence length="37" mass="4572">MRIFRGAYKQTDLDALEDHDFWVLYEQAVWILEQENK</sequence>
<evidence type="ECO:0000313" key="2">
    <source>
        <dbReference type="Proteomes" id="UP000004095"/>
    </source>
</evidence>
<protein>
    <submittedName>
        <fullName evidence="1">Uncharacterized protein</fullName>
    </submittedName>
</protein>
<comment type="caution">
    <text evidence="1">The sequence shown here is derived from an EMBL/GenBank/DDBJ whole genome shotgun (WGS) entry which is preliminary data.</text>
</comment>
<dbReference type="EMBL" id="AAWS01000014">
    <property type="protein sequence ID" value="EAY28732.1"/>
    <property type="molecule type" value="Genomic_DNA"/>
</dbReference>
<gene>
    <name evidence="1" type="ORF">M23134_07830</name>
</gene>
<organism evidence="1 2">
    <name type="scientific">Microscilla marina ATCC 23134</name>
    <dbReference type="NCBI Taxonomy" id="313606"/>
    <lineage>
        <taxon>Bacteria</taxon>
        <taxon>Pseudomonadati</taxon>
        <taxon>Bacteroidota</taxon>
        <taxon>Cytophagia</taxon>
        <taxon>Cytophagales</taxon>
        <taxon>Microscillaceae</taxon>
        <taxon>Microscilla</taxon>
    </lineage>
</organism>
<dbReference type="Proteomes" id="UP000004095">
    <property type="component" value="Unassembled WGS sequence"/>
</dbReference>
<dbReference type="AlphaFoldDB" id="A1ZLH8"/>
<name>A1ZLH8_MICM2</name>
<evidence type="ECO:0000313" key="1">
    <source>
        <dbReference type="EMBL" id="EAY28732.1"/>
    </source>
</evidence>
<reference evidence="1 2" key="1">
    <citation type="submission" date="2007-01" db="EMBL/GenBank/DDBJ databases">
        <authorList>
            <person name="Haygood M."/>
            <person name="Podell S."/>
            <person name="Anderson C."/>
            <person name="Hopkinson B."/>
            <person name="Roe K."/>
            <person name="Barbeau K."/>
            <person name="Gaasterland T."/>
            <person name="Ferriera S."/>
            <person name="Johnson J."/>
            <person name="Kravitz S."/>
            <person name="Beeson K."/>
            <person name="Sutton G."/>
            <person name="Rogers Y.-H."/>
            <person name="Friedman R."/>
            <person name="Frazier M."/>
            <person name="Venter J.C."/>
        </authorList>
    </citation>
    <scope>NUCLEOTIDE SEQUENCE [LARGE SCALE GENOMIC DNA]</scope>
    <source>
        <strain evidence="1 2">ATCC 23134</strain>
    </source>
</reference>
<accession>A1ZLH8</accession>